<name>B9KBB6_THENN</name>
<dbReference type="Gene3D" id="1.20.120.1810">
    <property type="match status" value="1"/>
</dbReference>
<evidence type="ECO:0000256" key="3">
    <source>
        <dbReference type="ARBA" id="ARBA00023125"/>
    </source>
</evidence>
<reference evidence="6 7" key="1">
    <citation type="journal article" date="2009" name="Biosci. Biotechnol. Biochem.">
        <title>WeGAS: a web-based microbial genome annotation system.</title>
        <authorList>
            <person name="Lee D."/>
            <person name="Seo H."/>
            <person name="Park C."/>
            <person name="Park K."/>
        </authorList>
    </citation>
    <scope>NUCLEOTIDE SEQUENCE [LARGE SCALE GENOMIC DNA]</scope>
    <source>
        <strain evidence="7">ATCC 49049 / DSM 4359 / NBRC 107923 / NS-E</strain>
    </source>
</reference>
<evidence type="ECO:0000313" key="7">
    <source>
        <dbReference type="Proteomes" id="UP000000445"/>
    </source>
</evidence>
<dbReference type="InterPro" id="IPR007627">
    <property type="entry name" value="RNA_pol_sigma70_r2"/>
</dbReference>
<dbReference type="GO" id="GO:0016987">
    <property type="term" value="F:sigma factor activity"/>
    <property type="evidence" value="ECO:0007669"/>
    <property type="project" value="UniProtKB-KW"/>
</dbReference>
<dbReference type="Pfam" id="PF08281">
    <property type="entry name" value="Sigma70_r4_2"/>
    <property type="match status" value="1"/>
</dbReference>
<dbReference type="GO" id="GO:0003677">
    <property type="term" value="F:DNA binding"/>
    <property type="evidence" value="ECO:0007669"/>
    <property type="project" value="UniProtKB-KW"/>
</dbReference>
<dbReference type="SUPFAM" id="SSF88659">
    <property type="entry name" value="Sigma3 and sigma4 domains of RNA polymerase sigma factors"/>
    <property type="match status" value="1"/>
</dbReference>
<dbReference type="SUPFAM" id="SSF88946">
    <property type="entry name" value="Sigma2 domain of RNA polymerase sigma factors"/>
    <property type="match status" value="1"/>
</dbReference>
<dbReference type="InterPro" id="IPR036388">
    <property type="entry name" value="WH-like_DNA-bd_sf"/>
</dbReference>
<dbReference type="PROSITE" id="PS00715">
    <property type="entry name" value="SIGMA70_1"/>
    <property type="match status" value="1"/>
</dbReference>
<dbReference type="eggNOG" id="COG1595">
    <property type="taxonomic scope" value="Bacteria"/>
</dbReference>
<protein>
    <submittedName>
        <fullName evidence="6">RNA polymerase, sigma-24 subunit, ECF subfamily</fullName>
    </submittedName>
</protein>
<dbReference type="PANTHER" id="PTHR30385">
    <property type="entry name" value="SIGMA FACTOR F FLAGELLAR"/>
    <property type="match status" value="1"/>
</dbReference>
<dbReference type="RefSeq" id="WP_012645022.1">
    <property type="nucleotide sequence ID" value="NC_011978.1"/>
</dbReference>
<dbReference type="GO" id="GO:0006352">
    <property type="term" value="P:DNA-templated transcription initiation"/>
    <property type="evidence" value="ECO:0007669"/>
    <property type="project" value="InterPro"/>
</dbReference>
<dbReference type="NCBIfam" id="TIGR02937">
    <property type="entry name" value="sigma70-ECF"/>
    <property type="match status" value="1"/>
</dbReference>
<evidence type="ECO:0000256" key="2">
    <source>
        <dbReference type="ARBA" id="ARBA00023082"/>
    </source>
</evidence>
<keyword evidence="1" id="KW-0805">Transcription regulation</keyword>
<keyword evidence="4" id="KW-0804">Transcription</keyword>
<dbReference type="Pfam" id="PF04542">
    <property type="entry name" value="Sigma70_r2"/>
    <property type="match status" value="1"/>
</dbReference>
<dbReference type="AlphaFoldDB" id="B9KBB6"/>
<gene>
    <name evidence="6" type="ordered locus">CTN_0136</name>
</gene>
<dbReference type="PANTHER" id="PTHR30385:SF1">
    <property type="entry name" value="RNA POLYMERASE SIGMA-H FACTOR"/>
    <property type="match status" value="1"/>
</dbReference>
<dbReference type="InterPro" id="IPR013249">
    <property type="entry name" value="RNA_pol_sigma70_r4_t2"/>
</dbReference>
<dbReference type="Gene3D" id="1.10.10.10">
    <property type="entry name" value="Winged helix-like DNA-binding domain superfamily/Winged helix DNA-binding domain"/>
    <property type="match status" value="1"/>
</dbReference>
<dbReference type="HOGENOM" id="CLU_090333_0_1_0"/>
<evidence type="ECO:0000259" key="5">
    <source>
        <dbReference type="PROSITE" id="PS00715"/>
    </source>
</evidence>
<proteinExistence type="predicted"/>
<evidence type="ECO:0000256" key="4">
    <source>
        <dbReference type="ARBA" id="ARBA00023163"/>
    </source>
</evidence>
<dbReference type="InterPro" id="IPR013325">
    <property type="entry name" value="RNA_pol_sigma_r2"/>
</dbReference>
<dbReference type="EMBL" id="CP000916">
    <property type="protein sequence ID" value="ACM22312.1"/>
    <property type="molecule type" value="Genomic_DNA"/>
</dbReference>
<sequence length="193" mass="22552">MLKYRLRGKRVEELVEYAQAGFKEAIDLIIEKYYPMVVKISSRYFASWAEQEDVIQNGLVGLIKAIFYYDSSKSSFTSFAWRSVESEIKSFLTYMNRKKNRMLSDAVKVESMEKEEDDSPFEMPDASRDIAQSALSDIILEKVLENLNELEKNIFLRWLDGYSYKEIAEEFRVSSKKVDNTVQKVKRMISELG</sequence>
<evidence type="ECO:0000313" key="6">
    <source>
        <dbReference type="EMBL" id="ACM22312.1"/>
    </source>
</evidence>
<organism evidence="6 7">
    <name type="scientific">Thermotoga neapolitana (strain ATCC 49049 / DSM 4359 / NBRC 107923 / NS-E)</name>
    <dbReference type="NCBI Taxonomy" id="309803"/>
    <lineage>
        <taxon>Bacteria</taxon>
        <taxon>Thermotogati</taxon>
        <taxon>Thermotogota</taxon>
        <taxon>Thermotogae</taxon>
        <taxon>Thermotogales</taxon>
        <taxon>Thermotogaceae</taxon>
        <taxon>Thermotoga</taxon>
    </lineage>
</organism>
<evidence type="ECO:0000256" key="1">
    <source>
        <dbReference type="ARBA" id="ARBA00023015"/>
    </source>
</evidence>
<keyword evidence="3" id="KW-0238">DNA-binding</keyword>
<dbReference type="InterPro" id="IPR014284">
    <property type="entry name" value="RNA_pol_sigma-70_dom"/>
</dbReference>
<accession>B9KBB6</accession>
<dbReference type="Proteomes" id="UP000000445">
    <property type="component" value="Chromosome"/>
</dbReference>
<feature type="domain" description="RNA polymerase sigma-70" evidence="5">
    <location>
        <begin position="53"/>
        <end position="66"/>
    </location>
</feature>
<dbReference type="InterPro" id="IPR000943">
    <property type="entry name" value="RNA_pol_sigma70"/>
</dbReference>
<keyword evidence="7" id="KW-1185">Reference proteome</keyword>
<dbReference type="InterPro" id="IPR013324">
    <property type="entry name" value="RNA_pol_sigma_r3/r4-like"/>
</dbReference>
<keyword evidence="2" id="KW-0731">Sigma factor</keyword>
<dbReference type="STRING" id="309803.CTN_0136"/>
<dbReference type="KEGG" id="tna:CTN_0136"/>